<sequence length="140" mass="16069">MPRIEAYTFAALAAVLTAVATVARVETYEEPSGVRARPSDKLRGQHWLQECLETPSQLYVESRLWPEVFEDLVGYLRANELVADGKHISVEEKVLTFFTITVNFHKVLDGMLHLYQDYVKPPSETTPPQLLEDPRQYPFF</sequence>
<dbReference type="Pfam" id="PF26138">
    <property type="entry name" value="DUF8040"/>
    <property type="match status" value="1"/>
</dbReference>
<feature type="chain" id="PRO_5026207254" description="DUF8040 domain-containing protein" evidence="1">
    <location>
        <begin position="28"/>
        <end position="140"/>
    </location>
</feature>
<evidence type="ECO:0000313" key="3">
    <source>
        <dbReference type="EMBL" id="KAF2684234.1"/>
    </source>
</evidence>
<organism evidence="3 4">
    <name type="scientific">Lentithecium fluviatile CBS 122367</name>
    <dbReference type="NCBI Taxonomy" id="1168545"/>
    <lineage>
        <taxon>Eukaryota</taxon>
        <taxon>Fungi</taxon>
        <taxon>Dikarya</taxon>
        <taxon>Ascomycota</taxon>
        <taxon>Pezizomycotina</taxon>
        <taxon>Dothideomycetes</taxon>
        <taxon>Pleosporomycetidae</taxon>
        <taxon>Pleosporales</taxon>
        <taxon>Massarineae</taxon>
        <taxon>Lentitheciaceae</taxon>
        <taxon>Lentithecium</taxon>
    </lineage>
</organism>
<dbReference type="OrthoDB" id="2430314at2759"/>
<feature type="domain" description="DUF8040" evidence="2">
    <location>
        <begin position="41"/>
        <end position="102"/>
    </location>
</feature>
<evidence type="ECO:0000256" key="1">
    <source>
        <dbReference type="SAM" id="SignalP"/>
    </source>
</evidence>
<name>A0A6G1J150_9PLEO</name>
<dbReference type="EMBL" id="MU005582">
    <property type="protein sequence ID" value="KAF2684234.1"/>
    <property type="molecule type" value="Genomic_DNA"/>
</dbReference>
<keyword evidence="4" id="KW-1185">Reference proteome</keyword>
<dbReference type="Proteomes" id="UP000799291">
    <property type="component" value="Unassembled WGS sequence"/>
</dbReference>
<keyword evidence="1" id="KW-0732">Signal</keyword>
<dbReference type="AlphaFoldDB" id="A0A6G1J150"/>
<feature type="signal peptide" evidence="1">
    <location>
        <begin position="1"/>
        <end position="27"/>
    </location>
</feature>
<gene>
    <name evidence="3" type="ORF">K458DRAFT_389443</name>
</gene>
<dbReference type="InterPro" id="IPR058353">
    <property type="entry name" value="DUF8040"/>
</dbReference>
<protein>
    <recommendedName>
        <fullName evidence="2">DUF8040 domain-containing protein</fullName>
    </recommendedName>
</protein>
<proteinExistence type="predicted"/>
<accession>A0A6G1J150</accession>
<reference evidence="3" key="1">
    <citation type="journal article" date="2020" name="Stud. Mycol.">
        <title>101 Dothideomycetes genomes: a test case for predicting lifestyles and emergence of pathogens.</title>
        <authorList>
            <person name="Haridas S."/>
            <person name="Albert R."/>
            <person name="Binder M."/>
            <person name="Bloem J."/>
            <person name="Labutti K."/>
            <person name="Salamov A."/>
            <person name="Andreopoulos B."/>
            <person name="Baker S."/>
            <person name="Barry K."/>
            <person name="Bills G."/>
            <person name="Bluhm B."/>
            <person name="Cannon C."/>
            <person name="Castanera R."/>
            <person name="Culley D."/>
            <person name="Daum C."/>
            <person name="Ezra D."/>
            <person name="Gonzalez J."/>
            <person name="Henrissat B."/>
            <person name="Kuo A."/>
            <person name="Liang C."/>
            <person name="Lipzen A."/>
            <person name="Lutzoni F."/>
            <person name="Magnuson J."/>
            <person name="Mondo S."/>
            <person name="Nolan M."/>
            <person name="Ohm R."/>
            <person name="Pangilinan J."/>
            <person name="Park H.-J."/>
            <person name="Ramirez L."/>
            <person name="Alfaro M."/>
            <person name="Sun H."/>
            <person name="Tritt A."/>
            <person name="Yoshinaga Y."/>
            <person name="Zwiers L.-H."/>
            <person name="Turgeon B."/>
            <person name="Goodwin S."/>
            <person name="Spatafora J."/>
            <person name="Crous P."/>
            <person name="Grigoriev I."/>
        </authorList>
    </citation>
    <scope>NUCLEOTIDE SEQUENCE</scope>
    <source>
        <strain evidence="3">CBS 122367</strain>
    </source>
</reference>
<evidence type="ECO:0000259" key="2">
    <source>
        <dbReference type="Pfam" id="PF26138"/>
    </source>
</evidence>
<evidence type="ECO:0000313" key="4">
    <source>
        <dbReference type="Proteomes" id="UP000799291"/>
    </source>
</evidence>